<protein>
    <submittedName>
        <fullName evidence="1">Uncharacterized protein</fullName>
    </submittedName>
</protein>
<evidence type="ECO:0000313" key="2">
    <source>
        <dbReference type="Proteomes" id="UP001145742"/>
    </source>
</evidence>
<accession>A0ABQ9DUJ9</accession>
<proteinExistence type="predicted"/>
<dbReference type="Proteomes" id="UP001145742">
    <property type="component" value="Unassembled WGS sequence"/>
</dbReference>
<evidence type="ECO:0000313" key="1">
    <source>
        <dbReference type="EMBL" id="KAJ7426025.1"/>
    </source>
</evidence>
<keyword evidence="2" id="KW-1185">Reference proteome</keyword>
<dbReference type="EMBL" id="WHWB01032355">
    <property type="protein sequence ID" value="KAJ7426025.1"/>
    <property type="molecule type" value="Genomic_DNA"/>
</dbReference>
<gene>
    <name evidence="1" type="ORF">WISP_19577</name>
</gene>
<sequence length="130" mass="14331">MCWDSGSSCMLEACWEMVTDENDCKCGAHRFATQEDCFLKRRLLEKEELALQAILGRCYGHRESGEGAHTGVQNGGDMAAAKQTSINNLEMVPADQQHRAAQPQAEAALKPLKKFTCCFAACEHDTYAEA</sequence>
<name>A0ABQ9DUJ9_9PASS</name>
<organism evidence="1 2">
    <name type="scientific">Willisornis vidua</name>
    <name type="common">Xingu scale-backed antbird</name>
    <dbReference type="NCBI Taxonomy" id="1566151"/>
    <lineage>
        <taxon>Eukaryota</taxon>
        <taxon>Metazoa</taxon>
        <taxon>Chordata</taxon>
        <taxon>Craniata</taxon>
        <taxon>Vertebrata</taxon>
        <taxon>Euteleostomi</taxon>
        <taxon>Archelosauria</taxon>
        <taxon>Archosauria</taxon>
        <taxon>Dinosauria</taxon>
        <taxon>Saurischia</taxon>
        <taxon>Theropoda</taxon>
        <taxon>Coelurosauria</taxon>
        <taxon>Aves</taxon>
        <taxon>Neognathae</taxon>
        <taxon>Neoaves</taxon>
        <taxon>Telluraves</taxon>
        <taxon>Australaves</taxon>
        <taxon>Passeriformes</taxon>
        <taxon>Thamnophilidae</taxon>
        <taxon>Willisornis</taxon>
    </lineage>
</organism>
<comment type="caution">
    <text evidence="1">The sequence shown here is derived from an EMBL/GenBank/DDBJ whole genome shotgun (WGS) entry which is preliminary data.</text>
</comment>
<reference evidence="1" key="1">
    <citation type="submission" date="2019-10" db="EMBL/GenBank/DDBJ databases">
        <authorList>
            <person name="Soares A.E.R."/>
            <person name="Aleixo A."/>
            <person name="Schneider P."/>
            <person name="Miyaki C.Y."/>
            <person name="Schneider M.P."/>
            <person name="Mello C."/>
            <person name="Vasconcelos A.T.R."/>
        </authorList>
    </citation>
    <scope>NUCLEOTIDE SEQUENCE</scope>
    <source>
        <tissue evidence="1">Muscle</tissue>
    </source>
</reference>